<evidence type="ECO:0000256" key="4">
    <source>
        <dbReference type="ARBA" id="ARBA00009000"/>
    </source>
</evidence>
<keyword evidence="8 10" id="KW-0320">Glycogen biosynthesis</keyword>
<comment type="pathway">
    <text evidence="3 10">Glycan biosynthesis; glycogen biosynthesis.</text>
</comment>
<evidence type="ECO:0000256" key="11">
    <source>
        <dbReference type="PIRSR" id="PIRSR000463-1"/>
    </source>
</evidence>
<evidence type="ECO:0000256" key="5">
    <source>
        <dbReference type="ARBA" id="ARBA00022600"/>
    </source>
</evidence>
<dbReference type="GO" id="GO:0043169">
    <property type="term" value="F:cation binding"/>
    <property type="evidence" value="ECO:0007669"/>
    <property type="project" value="InterPro"/>
</dbReference>
<evidence type="ECO:0000313" key="13">
    <source>
        <dbReference type="EMBL" id="CAI4033764.1"/>
    </source>
</evidence>
<keyword evidence="5 10" id="KW-0321">Glycogen metabolism</keyword>
<evidence type="ECO:0000256" key="7">
    <source>
        <dbReference type="ARBA" id="ARBA00022679"/>
    </source>
</evidence>
<dbReference type="InterPro" id="IPR013780">
    <property type="entry name" value="Glyco_hydro_b"/>
</dbReference>
<dbReference type="InterPro" id="IPR017853">
    <property type="entry name" value="GH"/>
</dbReference>
<dbReference type="NCBIfam" id="NF008967">
    <property type="entry name" value="PRK12313.1"/>
    <property type="match status" value="1"/>
</dbReference>
<dbReference type="InterPro" id="IPR004193">
    <property type="entry name" value="Glyco_hydro_13_N"/>
</dbReference>
<dbReference type="Pfam" id="PF02806">
    <property type="entry name" value="Alpha-amylase_C"/>
    <property type="match status" value="1"/>
</dbReference>
<dbReference type="PANTHER" id="PTHR43651">
    <property type="entry name" value="1,4-ALPHA-GLUCAN-BRANCHING ENZYME"/>
    <property type="match status" value="1"/>
</dbReference>
<dbReference type="FunFam" id="2.60.40.10:FF:000169">
    <property type="entry name" value="1,4-alpha-glucan branching enzyme GlgB"/>
    <property type="match status" value="1"/>
</dbReference>
<keyword evidence="14" id="KW-1185">Reference proteome</keyword>
<dbReference type="Gene3D" id="2.60.40.1180">
    <property type="entry name" value="Golgi alpha-mannosidase II"/>
    <property type="match status" value="1"/>
</dbReference>
<evidence type="ECO:0000313" key="14">
    <source>
        <dbReference type="Proteomes" id="UP001179121"/>
    </source>
</evidence>
<comment type="subunit">
    <text evidence="10">Monomer.</text>
</comment>
<dbReference type="GO" id="GO:0005829">
    <property type="term" value="C:cytosol"/>
    <property type="evidence" value="ECO:0007669"/>
    <property type="project" value="TreeGrafter"/>
</dbReference>
<dbReference type="EC" id="2.4.1.18" evidence="10"/>
<dbReference type="CDD" id="cd11322">
    <property type="entry name" value="AmyAc_Glg_BE"/>
    <property type="match status" value="1"/>
</dbReference>
<accession>A0AA86N305</accession>
<dbReference type="GO" id="GO:0005978">
    <property type="term" value="P:glycogen biosynthetic process"/>
    <property type="evidence" value="ECO:0007669"/>
    <property type="project" value="UniProtKB-UniRule"/>
</dbReference>
<evidence type="ECO:0000256" key="2">
    <source>
        <dbReference type="ARBA" id="ARBA00002953"/>
    </source>
</evidence>
<comment type="catalytic activity">
    <reaction evidence="1 10">
        <text>Transfers a segment of a (1-&gt;4)-alpha-D-glucan chain to a primary hydroxy group in a similar glucan chain.</text>
        <dbReference type="EC" id="2.4.1.18"/>
    </reaction>
</comment>
<dbReference type="InterPro" id="IPR037439">
    <property type="entry name" value="Branching_enzy"/>
</dbReference>
<evidence type="ECO:0000256" key="3">
    <source>
        <dbReference type="ARBA" id="ARBA00004964"/>
    </source>
</evidence>
<dbReference type="InterPro" id="IPR044143">
    <property type="entry name" value="GlgB_N_E_set_prok"/>
</dbReference>
<comment type="function">
    <text evidence="2 10">Catalyzes the formation of the alpha-1,6-glucosidic linkages in glycogen by scission of a 1,4-alpha-linked oligosaccharide from growing alpha-1,4-glucan chains and the subsequent attachment of the oligosaccharide to the alpha-1,6 position.</text>
</comment>
<sequence>MHYGQDMTIAESRRFSEDDLHLFNEGTHFRLFDKLGAHPIEVNGGIGTHFSVWAPNAESVSVVGDFNGWDASRHMLQPSGSSGIWAGVVPGVGKGTLYKYHIRSRHNGYRVDKTDPFSFFNEIPPKTASIVWDLNYDWQDGAWMAGRRKHNALEAPLSIYEVHLGSWRRVLAEGNRSLGYRELAVPLAEYVRDAGFTHVEFLPLMDHPFFGSWGYQTTGYFAPSGFYGTPQDLMFLIDVLHQHGIGVILDWVPSHFPTDEHGLGFFDGTHLYEHAHPHQGYHPDWNTFVFNYGRNEVRSFLISSALFWLEAYHADGLRVDAVASMLYLDYSRKEGEWIPNQYGGRENLDAIGFLRRLNEEIYQRHPDVQTFAEESTAWPMVSRPTYMGGLGFGMKWDMGWMHDTLEYMQLDPIYRKFHHSNLTFRLLYAFHENFVLPLSHDEVVYGKGSLLGKMPGDDWQKFANLRLLFGYMFAQPAKKLLFMGGEFGQWSEWAHDGELEWQLLKEAPHAGLRQWVADLNRAYGAEPALHERDLDPAGFEWIDCHDAEASVISLLRKGKSTDDLVVVVCNFTPVPRLNYRIGVPRGGRWREILNSDARIYGGSGWGNQGAVDAVPVPLHGRSHSLTLTLPALSALFLKSG</sequence>
<name>A0AA86N305_9BACT</name>
<dbReference type="CDD" id="cd02855">
    <property type="entry name" value="E_set_GBE_prok_N"/>
    <property type="match status" value="1"/>
</dbReference>
<dbReference type="NCBIfam" id="TIGR01515">
    <property type="entry name" value="branching_enzym"/>
    <property type="match status" value="1"/>
</dbReference>
<dbReference type="FunFam" id="3.20.20.80:FF:000003">
    <property type="entry name" value="1,4-alpha-glucan branching enzyme GlgB"/>
    <property type="match status" value="1"/>
</dbReference>
<dbReference type="InterPro" id="IPR006047">
    <property type="entry name" value="GH13_cat_dom"/>
</dbReference>
<dbReference type="InterPro" id="IPR013783">
    <property type="entry name" value="Ig-like_fold"/>
</dbReference>
<feature type="active site" description="Proton donor" evidence="10 11">
    <location>
        <position position="373"/>
    </location>
</feature>
<dbReference type="KEGG" id="nti:DNFV4_04206"/>
<dbReference type="Gene3D" id="2.60.40.10">
    <property type="entry name" value="Immunoglobulins"/>
    <property type="match status" value="1"/>
</dbReference>
<feature type="domain" description="Glycosyl hydrolase family 13 catalytic" evidence="12">
    <location>
        <begin position="161"/>
        <end position="532"/>
    </location>
</feature>
<dbReference type="SUPFAM" id="SSF51011">
    <property type="entry name" value="Glycosyl hydrolase domain"/>
    <property type="match status" value="1"/>
</dbReference>
<keyword evidence="6 10" id="KW-0328">Glycosyltransferase</keyword>
<feature type="active site" description="Nucleophile" evidence="10 11">
    <location>
        <position position="320"/>
    </location>
</feature>
<dbReference type="Proteomes" id="UP001179121">
    <property type="component" value="Chromosome"/>
</dbReference>
<reference evidence="13" key="1">
    <citation type="submission" date="2022-10" db="EMBL/GenBank/DDBJ databases">
        <authorList>
            <person name="Koch H."/>
        </authorList>
    </citation>
    <scope>NUCLEOTIDE SEQUENCE</scope>
    <source>
        <strain evidence="13">DNF</strain>
    </source>
</reference>
<dbReference type="GO" id="GO:0004553">
    <property type="term" value="F:hydrolase activity, hydrolyzing O-glycosyl compounds"/>
    <property type="evidence" value="ECO:0007669"/>
    <property type="project" value="InterPro"/>
</dbReference>
<evidence type="ECO:0000256" key="6">
    <source>
        <dbReference type="ARBA" id="ARBA00022676"/>
    </source>
</evidence>
<gene>
    <name evidence="10" type="primary">glgB</name>
    <name evidence="13" type="ORF">DNFV4_04206</name>
</gene>
<dbReference type="HAMAP" id="MF_00685">
    <property type="entry name" value="GlgB"/>
    <property type="match status" value="1"/>
</dbReference>
<dbReference type="InterPro" id="IPR006048">
    <property type="entry name" value="A-amylase/branching_C"/>
</dbReference>
<dbReference type="InterPro" id="IPR014756">
    <property type="entry name" value="Ig_E-set"/>
</dbReference>
<dbReference type="AlphaFoldDB" id="A0AA86N305"/>
<dbReference type="SMART" id="SM00642">
    <property type="entry name" value="Aamy"/>
    <property type="match status" value="1"/>
</dbReference>
<protein>
    <recommendedName>
        <fullName evidence="10">1,4-alpha-glucan branching enzyme GlgB</fullName>
        <ecNumber evidence="10">2.4.1.18</ecNumber>
    </recommendedName>
    <alternativeName>
        <fullName evidence="10">1,4-alpha-D-glucan:1,4-alpha-D-glucan 6-glucosyl-transferase</fullName>
    </alternativeName>
    <alternativeName>
        <fullName evidence="10">Alpha-(1-&gt;4)-glucan branching enzyme</fullName>
    </alternativeName>
    <alternativeName>
        <fullName evidence="10">Glycogen branching enzyme</fullName>
        <shortName evidence="10">BE</shortName>
    </alternativeName>
</protein>
<keyword evidence="7 10" id="KW-0808">Transferase</keyword>
<evidence type="ECO:0000256" key="9">
    <source>
        <dbReference type="ARBA" id="ARBA00023277"/>
    </source>
</evidence>
<comment type="similarity">
    <text evidence="4 10">Belongs to the glycosyl hydrolase 13 family. GlgB subfamily.</text>
</comment>
<keyword evidence="9 10" id="KW-0119">Carbohydrate metabolism</keyword>
<evidence type="ECO:0000256" key="8">
    <source>
        <dbReference type="ARBA" id="ARBA00023056"/>
    </source>
</evidence>
<dbReference type="Gene3D" id="3.20.20.80">
    <property type="entry name" value="Glycosidases"/>
    <property type="match status" value="1"/>
</dbReference>
<dbReference type="Pfam" id="PF02922">
    <property type="entry name" value="CBM_48"/>
    <property type="match status" value="1"/>
</dbReference>
<dbReference type="InterPro" id="IPR006407">
    <property type="entry name" value="GlgB"/>
</dbReference>
<dbReference type="SUPFAM" id="SSF51445">
    <property type="entry name" value="(Trans)glycosidases"/>
    <property type="match status" value="1"/>
</dbReference>
<dbReference type="FunFam" id="2.60.40.1180:FF:000002">
    <property type="entry name" value="1,4-alpha-glucan branching enzyme GlgB"/>
    <property type="match status" value="1"/>
</dbReference>
<dbReference type="PANTHER" id="PTHR43651:SF3">
    <property type="entry name" value="1,4-ALPHA-GLUCAN-BRANCHING ENZYME"/>
    <property type="match status" value="1"/>
</dbReference>
<proteinExistence type="inferred from homology"/>
<dbReference type="GO" id="GO:0003844">
    <property type="term" value="F:1,4-alpha-glucan branching enzyme activity"/>
    <property type="evidence" value="ECO:0007669"/>
    <property type="project" value="UniProtKB-UniRule"/>
</dbReference>
<dbReference type="PIRSF" id="PIRSF000463">
    <property type="entry name" value="GlgB"/>
    <property type="match status" value="1"/>
</dbReference>
<evidence type="ECO:0000256" key="10">
    <source>
        <dbReference type="HAMAP-Rule" id="MF_00685"/>
    </source>
</evidence>
<dbReference type="NCBIfam" id="NF003811">
    <property type="entry name" value="PRK05402.1"/>
    <property type="match status" value="1"/>
</dbReference>
<evidence type="ECO:0000256" key="1">
    <source>
        <dbReference type="ARBA" id="ARBA00000826"/>
    </source>
</evidence>
<organism evidence="13 14">
    <name type="scientific">Nitrospira tepida</name>
    <dbReference type="NCBI Taxonomy" id="2973512"/>
    <lineage>
        <taxon>Bacteria</taxon>
        <taxon>Pseudomonadati</taxon>
        <taxon>Nitrospirota</taxon>
        <taxon>Nitrospiria</taxon>
        <taxon>Nitrospirales</taxon>
        <taxon>Nitrospiraceae</taxon>
        <taxon>Nitrospira</taxon>
    </lineage>
</organism>
<evidence type="ECO:0000259" key="12">
    <source>
        <dbReference type="SMART" id="SM00642"/>
    </source>
</evidence>
<dbReference type="EMBL" id="OX365700">
    <property type="protein sequence ID" value="CAI4033764.1"/>
    <property type="molecule type" value="Genomic_DNA"/>
</dbReference>
<dbReference type="SUPFAM" id="SSF81296">
    <property type="entry name" value="E set domains"/>
    <property type="match status" value="1"/>
</dbReference>